<dbReference type="SUPFAM" id="SSF52374">
    <property type="entry name" value="Nucleotidylyl transferase"/>
    <property type="match status" value="1"/>
</dbReference>
<dbReference type="Proteomes" id="UP000195442">
    <property type="component" value="Unassembled WGS sequence"/>
</dbReference>
<evidence type="ECO:0000256" key="5">
    <source>
        <dbReference type="ARBA" id="ARBA00022741"/>
    </source>
</evidence>
<dbReference type="GO" id="GO:0005524">
    <property type="term" value="F:ATP binding"/>
    <property type="evidence" value="ECO:0007669"/>
    <property type="project" value="UniProtKB-UniRule"/>
</dbReference>
<feature type="domain" description="APS kinase" evidence="8">
    <location>
        <begin position="289"/>
        <end position="441"/>
    </location>
</feature>
<keyword evidence="6 7" id="KW-0067">ATP-binding</keyword>
<dbReference type="Gene3D" id="3.40.50.620">
    <property type="entry name" value="HUPs"/>
    <property type="match status" value="1"/>
</dbReference>
<dbReference type="EC" id="2.7.1.25" evidence="3 7"/>
<dbReference type="Pfam" id="PF01583">
    <property type="entry name" value="APS_kinase"/>
    <property type="match status" value="1"/>
</dbReference>
<dbReference type="SUPFAM" id="SSF88697">
    <property type="entry name" value="PUA domain-like"/>
    <property type="match status" value="1"/>
</dbReference>
<protein>
    <recommendedName>
        <fullName evidence="3 7">Adenylyl-sulfate kinase</fullName>
        <ecNumber evidence="3 7">2.7.1.25</ecNumber>
    </recommendedName>
    <alternativeName>
        <fullName evidence="7">APS kinase</fullName>
    </alternativeName>
    <alternativeName>
        <fullName evidence="7">ATP adenosine-5'-phosphosulfate 3'-phosphotransferase</fullName>
    </alternativeName>
    <alternativeName>
        <fullName evidence="7">Adenosine-5'-phosphosulfate kinase</fullName>
    </alternativeName>
</protein>
<dbReference type="InterPro" id="IPR059117">
    <property type="entry name" value="APS_kinase_dom"/>
</dbReference>
<gene>
    <name evidence="7" type="primary">cysC</name>
    <name evidence="11" type="ORF">CRENPOLYSF2_3920007</name>
</gene>
<dbReference type="SUPFAM" id="SSF52540">
    <property type="entry name" value="P-loop containing nucleoside triphosphate hydrolases"/>
    <property type="match status" value="1"/>
</dbReference>
<proteinExistence type="inferred from homology"/>
<dbReference type="InterPro" id="IPR027417">
    <property type="entry name" value="P-loop_NTPase"/>
</dbReference>
<dbReference type="GO" id="GO:0005737">
    <property type="term" value="C:cytoplasm"/>
    <property type="evidence" value="ECO:0007669"/>
    <property type="project" value="TreeGrafter"/>
</dbReference>
<dbReference type="GO" id="GO:0004020">
    <property type="term" value="F:adenylylsulfate kinase activity"/>
    <property type="evidence" value="ECO:0007669"/>
    <property type="project" value="UniProtKB-UniRule"/>
</dbReference>
<dbReference type="Pfam" id="PF01747">
    <property type="entry name" value="ATP-sulfurylase"/>
    <property type="match status" value="1"/>
</dbReference>
<evidence type="ECO:0000259" key="9">
    <source>
        <dbReference type="Pfam" id="PF01747"/>
    </source>
</evidence>
<comment type="pathway">
    <text evidence="2 7">Sulfur metabolism; hydrogen sulfide biosynthesis; sulfite from sulfate: step 2/3.</text>
</comment>
<dbReference type="AlphaFoldDB" id="A0A1R4HDQ8"/>
<reference evidence="12" key="1">
    <citation type="submission" date="2017-02" db="EMBL/GenBank/DDBJ databases">
        <authorList>
            <person name="Daims H."/>
        </authorList>
    </citation>
    <scope>NUCLEOTIDE SEQUENCE [LARGE SCALE GENOMIC DNA]</scope>
</reference>
<keyword evidence="11" id="KW-0548">Nucleotidyltransferase</keyword>
<comment type="similarity">
    <text evidence="7">Belongs to the APS kinase family.</text>
</comment>
<evidence type="ECO:0000313" key="11">
    <source>
        <dbReference type="EMBL" id="SJM94349.1"/>
    </source>
</evidence>
<evidence type="ECO:0000259" key="10">
    <source>
        <dbReference type="Pfam" id="PF14306"/>
    </source>
</evidence>
<dbReference type="HAMAP" id="MF_00065">
    <property type="entry name" value="Adenylyl_sulf_kinase"/>
    <property type="match status" value="1"/>
</dbReference>
<keyword evidence="12" id="KW-1185">Reference proteome</keyword>
<dbReference type="GO" id="GO:0004781">
    <property type="term" value="F:sulfate adenylyltransferase (ATP) activity"/>
    <property type="evidence" value="ECO:0007669"/>
    <property type="project" value="InterPro"/>
</dbReference>
<evidence type="ECO:0000256" key="6">
    <source>
        <dbReference type="ARBA" id="ARBA00022840"/>
    </source>
</evidence>
<keyword evidence="7" id="KW-0597">Phosphoprotein</keyword>
<dbReference type="GO" id="GO:0019379">
    <property type="term" value="P:sulfate assimilation, phosphoadenylyl sulfate reduction by phosphoadenylyl-sulfate reductase (thioredoxin)"/>
    <property type="evidence" value="ECO:0007669"/>
    <property type="project" value="TreeGrafter"/>
</dbReference>
<dbReference type="UniPathway" id="UPA00140">
    <property type="reaction ID" value="UER00205"/>
</dbReference>
<keyword evidence="5 7" id="KW-0547">Nucleotide-binding</keyword>
<sequence>MRLADGQFWPVPIVLAVSKKFAGSLDLGETLALRDGEGVLLATLLVEEQWLPDKNQEARLVYESEDASHPGVDALLRSGDVYLSGRLQAVELPTHHDYRHYRQTPAQLRDHFNANGCSQVLALQPHHAIHKAQWEAACHYAKTHKAALLIQCHVGLGQPEDRSHFSRIRCHEYTLQQSPEQTPQLNLLNHASRSSETRELLLTALILRNCGCTHFMVSPEQGGILRDYEADLGICIITTPTIANHAPLLVLSDAELSHHLHAGLPVPDGFSFPEVLAEIQNAYPSRLHQGFAIFLTGLSGSGKSTIANALLVKLMEMGGRTITLLDGDVVRKHLSSELNFSKEHRDINIRRIGFVASEIVKNGGIAICAPIAPYTSVRREVRSMVSSKGGFIEVHVSTPLEECEKRDRKGLYAKARAGILKGFTGIDDPYEIPENPELRLDTSNQTPDQCIEQILLTLAELGYITH</sequence>
<evidence type="ECO:0000256" key="4">
    <source>
        <dbReference type="ARBA" id="ARBA00022679"/>
    </source>
</evidence>
<dbReference type="PANTHER" id="PTHR42700:SF1">
    <property type="entry name" value="SULFATE ADENYLYLTRANSFERASE"/>
    <property type="match status" value="1"/>
</dbReference>
<dbReference type="InterPro" id="IPR002891">
    <property type="entry name" value="APS"/>
</dbReference>
<comment type="function">
    <text evidence="7">Catalyzes the synthesis of activated sulfate.</text>
</comment>
<accession>A0A1R4HDQ8</accession>
<evidence type="ECO:0000256" key="3">
    <source>
        <dbReference type="ARBA" id="ARBA00012121"/>
    </source>
</evidence>
<dbReference type="Gene3D" id="3.10.400.10">
    <property type="entry name" value="Sulfate adenylyltransferase"/>
    <property type="match status" value="1"/>
</dbReference>
<dbReference type="InterPro" id="IPR050512">
    <property type="entry name" value="Sulf_AdTrans/APS_kinase"/>
</dbReference>
<evidence type="ECO:0000256" key="7">
    <source>
        <dbReference type="HAMAP-Rule" id="MF_00065"/>
    </source>
</evidence>
<name>A0A1R4HDQ8_9GAMM</name>
<comment type="caution">
    <text evidence="7">Lacks conserved residue(s) required for the propagation of feature annotation.</text>
</comment>
<dbReference type="GO" id="GO:0010134">
    <property type="term" value="P:sulfate assimilation via adenylyl sulfate reduction"/>
    <property type="evidence" value="ECO:0007669"/>
    <property type="project" value="TreeGrafter"/>
</dbReference>
<evidence type="ECO:0000256" key="2">
    <source>
        <dbReference type="ARBA" id="ARBA00004806"/>
    </source>
</evidence>
<dbReference type="Pfam" id="PF14306">
    <property type="entry name" value="PUA_2"/>
    <property type="match status" value="1"/>
</dbReference>
<dbReference type="NCBIfam" id="NF003013">
    <property type="entry name" value="PRK03846.1"/>
    <property type="match status" value="1"/>
</dbReference>
<keyword evidence="4 7" id="KW-0808">Transferase</keyword>
<organism evidence="11 12">
    <name type="scientific">Crenothrix polyspora</name>
    <dbReference type="NCBI Taxonomy" id="360316"/>
    <lineage>
        <taxon>Bacteria</taxon>
        <taxon>Pseudomonadati</taxon>
        <taxon>Pseudomonadota</taxon>
        <taxon>Gammaproteobacteria</taxon>
        <taxon>Methylococcales</taxon>
        <taxon>Crenotrichaceae</taxon>
        <taxon>Crenothrix</taxon>
    </lineage>
</organism>
<dbReference type="PANTHER" id="PTHR42700">
    <property type="entry name" value="SULFATE ADENYLYLTRANSFERASE"/>
    <property type="match status" value="1"/>
</dbReference>
<feature type="domain" description="Sulphate adenylyltransferase catalytic" evidence="9">
    <location>
        <begin position="100"/>
        <end position="228"/>
    </location>
</feature>
<keyword evidence="7 11" id="KW-0418">Kinase</keyword>
<dbReference type="NCBIfam" id="TIGR00455">
    <property type="entry name" value="apsK"/>
    <property type="match status" value="1"/>
</dbReference>
<feature type="domain" description="ATP-sulfurylase PUA-like" evidence="10">
    <location>
        <begin position="1"/>
        <end position="91"/>
    </location>
</feature>
<dbReference type="CDD" id="cd02027">
    <property type="entry name" value="APSK"/>
    <property type="match status" value="1"/>
</dbReference>
<evidence type="ECO:0000313" key="12">
    <source>
        <dbReference type="Proteomes" id="UP000195442"/>
    </source>
</evidence>
<dbReference type="EMBL" id="FUKJ01000326">
    <property type="protein sequence ID" value="SJM94349.1"/>
    <property type="molecule type" value="Genomic_DNA"/>
</dbReference>
<dbReference type="InterPro" id="IPR024951">
    <property type="entry name" value="Sulfurylase_cat_dom"/>
</dbReference>
<dbReference type="Gene3D" id="3.40.50.300">
    <property type="entry name" value="P-loop containing nucleotide triphosphate hydrolases"/>
    <property type="match status" value="1"/>
</dbReference>
<evidence type="ECO:0000256" key="1">
    <source>
        <dbReference type="ARBA" id="ARBA00001823"/>
    </source>
</evidence>
<feature type="binding site" evidence="7">
    <location>
        <begin position="297"/>
        <end position="304"/>
    </location>
    <ligand>
        <name>ATP</name>
        <dbReference type="ChEBI" id="CHEBI:30616"/>
    </ligand>
</feature>
<comment type="catalytic activity">
    <reaction evidence="1 7">
        <text>adenosine 5'-phosphosulfate + ATP = 3'-phosphoadenylyl sulfate + ADP + H(+)</text>
        <dbReference type="Rhea" id="RHEA:24152"/>
        <dbReference type="ChEBI" id="CHEBI:15378"/>
        <dbReference type="ChEBI" id="CHEBI:30616"/>
        <dbReference type="ChEBI" id="CHEBI:58243"/>
        <dbReference type="ChEBI" id="CHEBI:58339"/>
        <dbReference type="ChEBI" id="CHEBI:456216"/>
        <dbReference type="EC" id="2.7.1.25"/>
    </reaction>
</comment>
<dbReference type="InterPro" id="IPR025980">
    <property type="entry name" value="ATP-Sase_PUA-like_dom"/>
</dbReference>
<dbReference type="FunFam" id="3.40.50.300:FF:000802">
    <property type="entry name" value="Sulfate adenylyltransferase"/>
    <property type="match status" value="1"/>
</dbReference>
<dbReference type="InterPro" id="IPR014729">
    <property type="entry name" value="Rossmann-like_a/b/a_fold"/>
</dbReference>
<dbReference type="GO" id="GO:0070814">
    <property type="term" value="P:hydrogen sulfide biosynthetic process"/>
    <property type="evidence" value="ECO:0007669"/>
    <property type="project" value="UniProtKB-UniRule"/>
</dbReference>
<dbReference type="InterPro" id="IPR015947">
    <property type="entry name" value="PUA-like_sf"/>
</dbReference>
<evidence type="ECO:0000259" key="8">
    <source>
        <dbReference type="Pfam" id="PF01583"/>
    </source>
</evidence>